<dbReference type="SUPFAM" id="SSF52058">
    <property type="entry name" value="L domain-like"/>
    <property type="match status" value="2"/>
</dbReference>
<evidence type="ECO:0000256" key="4">
    <source>
        <dbReference type="ARBA" id="ARBA00022588"/>
    </source>
</evidence>
<dbReference type="PROSITE" id="PS50104">
    <property type="entry name" value="TIR"/>
    <property type="match status" value="1"/>
</dbReference>
<protein>
    <submittedName>
        <fullName evidence="17">Toll-like receptor 13</fullName>
    </submittedName>
</protein>
<dbReference type="PANTHER" id="PTHR24365:SF522">
    <property type="entry name" value="LOW QUALITY PROTEIN: TOLL-LIKE RECEPTOR 13-RELATED"/>
    <property type="match status" value="1"/>
</dbReference>
<dbReference type="PRINTS" id="PR01537">
    <property type="entry name" value="INTRLKN1R1F"/>
</dbReference>
<dbReference type="SMART" id="SM00255">
    <property type="entry name" value="TIR"/>
    <property type="match status" value="1"/>
</dbReference>
<evidence type="ECO:0000259" key="16">
    <source>
        <dbReference type="PROSITE" id="PS50104"/>
    </source>
</evidence>
<dbReference type="Gene3D" id="3.80.10.10">
    <property type="entry name" value="Ribonuclease Inhibitor"/>
    <property type="match status" value="3"/>
</dbReference>
<name>A0A3Q2DLY6_CYPVA</name>
<evidence type="ECO:0000256" key="7">
    <source>
        <dbReference type="ARBA" id="ARBA00022729"/>
    </source>
</evidence>
<keyword evidence="13" id="KW-0325">Glycoprotein</keyword>
<evidence type="ECO:0000313" key="18">
    <source>
        <dbReference type="Proteomes" id="UP000265020"/>
    </source>
</evidence>
<feature type="domain" description="TIR" evidence="16">
    <location>
        <begin position="800"/>
        <end position="941"/>
    </location>
</feature>
<keyword evidence="5" id="KW-0433">Leucine-rich repeat</keyword>
<dbReference type="GO" id="GO:0045087">
    <property type="term" value="P:innate immune response"/>
    <property type="evidence" value="ECO:0007669"/>
    <property type="project" value="UniProtKB-KW"/>
</dbReference>
<dbReference type="SMART" id="SM00365">
    <property type="entry name" value="LRR_SD22"/>
    <property type="match status" value="6"/>
</dbReference>
<evidence type="ECO:0000256" key="3">
    <source>
        <dbReference type="ARBA" id="ARBA00009634"/>
    </source>
</evidence>
<dbReference type="STRING" id="28743.ENSCVAP00000020453"/>
<reference evidence="17" key="1">
    <citation type="submission" date="2025-08" db="UniProtKB">
        <authorList>
            <consortium name="Ensembl"/>
        </authorList>
    </citation>
    <scope>IDENTIFICATION</scope>
</reference>
<dbReference type="PROSITE" id="PS51450">
    <property type="entry name" value="LRR"/>
    <property type="match status" value="2"/>
</dbReference>
<keyword evidence="14" id="KW-0395">Inflammatory response</keyword>
<keyword evidence="12" id="KW-0675">Receptor</keyword>
<evidence type="ECO:0000256" key="12">
    <source>
        <dbReference type="ARBA" id="ARBA00023170"/>
    </source>
</evidence>
<evidence type="ECO:0000256" key="9">
    <source>
        <dbReference type="ARBA" id="ARBA00022859"/>
    </source>
</evidence>
<comment type="similarity">
    <text evidence="3">Belongs to the Toll-like receptor family.</text>
</comment>
<dbReference type="PROSITE" id="PS00221">
    <property type="entry name" value="MIP"/>
    <property type="match status" value="1"/>
</dbReference>
<evidence type="ECO:0000256" key="10">
    <source>
        <dbReference type="ARBA" id="ARBA00022989"/>
    </source>
</evidence>
<keyword evidence="7" id="KW-0732">Signal</keyword>
<dbReference type="InterPro" id="IPR032675">
    <property type="entry name" value="LRR_dom_sf"/>
</dbReference>
<dbReference type="InterPro" id="IPR035897">
    <property type="entry name" value="Toll_tir_struct_dom_sf"/>
</dbReference>
<organism evidence="17 18">
    <name type="scientific">Cyprinodon variegatus</name>
    <name type="common">Sheepshead minnow</name>
    <dbReference type="NCBI Taxonomy" id="28743"/>
    <lineage>
        <taxon>Eukaryota</taxon>
        <taxon>Metazoa</taxon>
        <taxon>Chordata</taxon>
        <taxon>Craniata</taxon>
        <taxon>Vertebrata</taxon>
        <taxon>Euteleostomi</taxon>
        <taxon>Actinopterygii</taxon>
        <taxon>Neopterygii</taxon>
        <taxon>Teleostei</taxon>
        <taxon>Neoteleostei</taxon>
        <taxon>Acanthomorphata</taxon>
        <taxon>Ovalentaria</taxon>
        <taxon>Atherinomorphae</taxon>
        <taxon>Cyprinodontiformes</taxon>
        <taxon>Cyprinodontidae</taxon>
        <taxon>Cyprinodon</taxon>
    </lineage>
</organism>
<dbReference type="Proteomes" id="UP000265020">
    <property type="component" value="Unassembled WGS sequence"/>
</dbReference>
<evidence type="ECO:0000256" key="11">
    <source>
        <dbReference type="ARBA" id="ARBA00023136"/>
    </source>
</evidence>
<evidence type="ECO:0000256" key="1">
    <source>
        <dbReference type="ARBA" id="ARBA00004479"/>
    </source>
</evidence>
<keyword evidence="8" id="KW-0677">Repeat</keyword>
<dbReference type="Pfam" id="PF01582">
    <property type="entry name" value="TIR"/>
    <property type="match status" value="1"/>
</dbReference>
<comment type="subcellular location">
    <subcellularLocation>
        <location evidence="1">Membrane</location>
        <topology evidence="1">Single-pass type I membrane protein</topology>
    </subcellularLocation>
</comment>
<dbReference type="Gene3D" id="3.40.50.10140">
    <property type="entry name" value="Toll/interleukin-1 receptor homology (TIR) domain"/>
    <property type="match status" value="1"/>
</dbReference>
<sequence>MEKVSTVSSSPQSSSPLSQLSRLLCFFLHINPSLTFSLKNCVILYQANPSSGVSVDCTNGKLETLPEKIPKDAVSIEFRGNLLQKIKEEFHYMYRLKYLGLQNNGISYVDDGSFIDLVSLKTLIMRHNELFSLTRNMFQGLSNIMILDLSYNGIGFIHNSTFQFLTSLKYLDLDHNMLKNIAYIRPLIQLPQIQTLSLRCNDLSSFETKMLLLNETSNLEQLIISGQYLKKFSITTPIFPYLQMIDLSHCGIGLNELKWEISDKMLLENVTQLFVEEGVLSFKDMLKVLKNLISLRHLRINMVFEWIRKGLFPSGCKLKSLRRLDLFQNSLEDLTLKLKPCSQLTELYLQETKLKELPEGTIHSLKMLEVLNVSSNNLNRVSYDIRSLTFLRILHLDNNYISKLNCEDFENTTRLTELNLNTNQIANLDKCVFEHLAELKHLDLSYNELRSFGDTFKVSLHKLEFLDISENDIYALEENSFEGLRSLRHLKMASDNVLLMQNNTFPEMRNLEDLNVSFPLGHKPDLQGLQHLENLTAYFGKGFTFRDAYPNKNGNIKNLTLLKRLTVTSSQYYSTYLKEAMKMLHTMTYLEIFKAVNVYQQAPDVDTFQFNPQLKSLTLSNTDMSDLKPELFRPIQNLQSLDLSDSKLRSLNFLAHANLSALRYLKLTNNEILTINETFFTSLPSLTYLDLSNNQFTCDCSNALFIIWVKDNKQTQVVNAHQYECSFPPNKQGTLLLDFQVQSCWEDPGFFCFIFSTCLVVLTLLASLLYRFLRQRLIYTFQRFLAFLYDTRKRTNRDSYQYDAFVSYNAHNEEWVYKEMLPVLEGEQGWKLCLHHRDFQPGKPIIENITDAIYGSRKTICVISRHYLKSEWCSSEIQMASFRLFDEQKNVLILLFLEDIPSNHLSLYYGVRQLVKKCTYLSWPKTVQHPGVFWQNVMRGSDLLSRPTIC</sequence>
<accession>A0A3Q2DLY6</accession>
<dbReference type="GO" id="GO:0006954">
    <property type="term" value="P:inflammatory response"/>
    <property type="evidence" value="ECO:0007669"/>
    <property type="project" value="UniProtKB-KW"/>
</dbReference>
<keyword evidence="4" id="KW-0399">Innate immunity</keyword>
<evidence type="ECO:0000256" key="13">
    <source>
        <dbReference type="ARBA" id="ARBA00023180"/>
    </source>
</evidence>
<evidence type="ECO:0000256" key="5">
    <source>
        <dbReference type="ARBA" id="ARBA00022614"/>
    </source>
</evidence>
<reference evidence="17" key="2">
    <citation type="submission" date="2025-09" db="UniProtKB">
        <authorList>
            <consortium name="Ensembl"/>
        </authorList>
    </citation>
    <scope>IDENTIFICATION</scope>
</reference>
<keyword evidence="9" id="KW-0391">Immunity</keyword>
<dbReference type="InterPro" id="IPR003591">
    <property type="entry name" value="Leu-rich_rpt_typical-subtyp"/>
</dbReference>
<comment type="similarity">
    <text evidence="2">Belongs to the MIP/aquaporin (TC 1.A.8) family.</text>
</comment>
<proteinExistence type="inferred from homology"/>
<evidence type="ECO:0000313" key="17">
    <source>
        <dbReference type="Ensembl" id="ENSCVAP00000020453.1"/>
    </source>
</evidence>
<evidence type="ECO:0000256" key="8">
    <source>
        <dbReference type="ARBA" id="ARBA00022737"/>
    </source>
</evidence>
<dbReference type="FunFam" id="3.40.50.10140:FF:000001">
    <property type="entry name" value="Toll-like receptor 2"/>
    <property type="match status" value="1"/>
</dbReference>
<keyword evidence="11 15" id="KW-0472">Membrane</keyword>
<feature type="transmembrane region" description="Helical" evidence="15">
    <location>
        <begin position="748"/>
        <end position="773"/>
    </location>
</feature>
<dbReference type="GO" id="GO:0005886">
    <property type="term" value="C:plasma membrane"/>
    <property type="evidence" value="ECO:0007669"/>
    <property type="project" value="TreeGrafter"/>
</dbReference>
<dbReference type="InterPro" id="IPR022357">
    <property type="entry name" value="MIP_CS"/>
</dbReference>
<dbReference type="InterPro" id="IPR001611">
    <property type="entry name" value="Leu-rich_rpt"/>
</dbReference>
<evidence type="ECO:0000256" key="15">
    <source>
        <dbReference type="SAM" id="Phobius"/>
    </source>
</evidence>
<keyword evidence="18" id="KW-1185">Reference proteome</keyword>
<keyword evidence="10 15" id="KW-1133">Transmembrane helix</keyword>
<dbReference type="PANTHER" id="PTHR24365">
    <property type="entry name" value="TOLL-LIKE RECEPTOR"/>
    <property type="match status" value="1"/>
</dbReference>
<dbReference type="GO" id="GO:0007165">
    <property type="term" value="P:signal transduction"/>
    <property type="evidence" value="ECO:0007669"/>
    <property type="project" value="InterPro"/>
</dbReference>
<dbReference type="GeneTree" id="ENSGT00940000163999"/>
<dbReference type="Ensembl" id="ENSCVAT00000014303.1">
    <property type="protein sequence ID" value="ENSCVAP00000020453.1"/>
    <property type="gene ID" value="ENSCVAG00000001877.1"/>
</dbReference>
<evidence type="ECO:0000256" key="14">
    <source>
        <dbReference type="ARBA" id="ARBA00023198"/>
    </source>
</evidence>
<dbReference type="SUPFAM" id="SSF52200">
    <property type="entry name" value="Toll/Interleukin receptor TIR domain"/>
    <property type="match status" value="1"/>
</dbReference>
<evidence type="ECO:0000256" key="2">
    <source>
        <dbReference type="ARBA" id="ARBA00006175"/>
    </source>
</evidence>
<keyword evidence="6 15" id="KW-0812">Transmembrane</keyword>
<dbReference type="InterPro" id="IPR000157">
    <property type="entry name" value="TIR_dom"/>
</dbReference>
<dbReference type="AlphaFoldDB" id="A0A3Q2DLY6"/>
<evidence type="ECO:0000256" key="6">
    <source>
        <dbReference type="ARBA" id="ARBA00022692"/>
    </source>
</evidence>
<dbReference type="GO" id="GO:0038023">
    <property type="term" value="F:signaling receptor activity"/>
    <property type="evidence" value="ECO:0007669"/>
    <property type="project" value="TreeGrafter"/>
</dbReference>
<dbReference type="SMART" id="SM00369">
    <property type="entry name" value="LRR_TYP"/>
    <property type="match status" value="16"/>
</dbReference>
<dbReference type="Pfam" id="PF13855">
    <property type="entry name" value="LRR_8"/>
    <property type="match status" value="4"/>
</dbReference>